<dbReference type="SMART" id="SM01119">
    <property type="entry name" value="D-ser_dehydrat"/>
    <property type="match status" value="1"/>
</dbReference>
<comment type="similarity">
    <text evidence="1">Belongs to the DSD1 family.</text>
</comment>
<proteinExistence type="inferred from homology"/>
<protein>
    <submittedName>
        <fullName evidence="4">D-serine dehydratase</fullName>
    </submittedName>
</protein>
<evidence type="ECO:0000259" key="3">
    <source>
        <dbReference type="SMART" id="SM01119"/>
    </source>
</evidence>
<keyword evidence="2" id="KW-0456">Lyase</keyword>
<dbReference type="SUPFAM" id="SSF51419">
    <property type="entry name" value="PLP-binding barrel"/>
    <property type="match status" value="1"/>
</dbReference>
<dbReference type="InterPro" id="IPR029066">
    <property type="entry name" value="PLP-binding_barrel"/>
</dbReference>
<gene>
    <name evidence="4" type="ORF">SAMN05421547_101592</name>
</gene>
<dbReference type="PANTHER" id="PTHR28004">
    <property type="entry name" value="ZGC:162816-RELATED"/>
    <property type="match status" value="1"/>
</dbReference>
<dbReference type="Gene3D" id="2.40.37.20">
    <property type="entry name" value="D-serine dehydratase-like domain"/>
    <property type="match status" value="1"/>
</dbReference>
<dbReference type="PANTHER" id="PTHR28004:SF8">
    <property type="entry name" value="D-SERINE DEAMINASE"/>
    <property type="match status" value="1"/>
</dbReference>
<dbReference type="RefSeq" id="WP_047328051.1">
    <property type="nucleotide sequence ID" value="NZ_AP025556.1"/>
</dbReference>
<accession>A0A1H3FBX4</accession>
<dbReference type="InterPro" id="IPR051466">
    <property type="entry name" value="D-amino_acid_metab_enzyme"/>
</dbReference>
<evidence type="ECO:0000256" key="1">
    <source>
        <dbReference type="ARBA" id="ARBA00005323"/>
    </source>
</evidence>
<dbReference type="CDD" id="cd06818">
    <property type="entry name" value="PLPDE_III_cryptic_DSD"/>
    <property type="match status" value="1"/>
</dbReference>
<organism evidence="4 5">
    <name type="scientific">Delftia lacustris</name>
    <dbReference type="NCBI Taxonomy" id="558537"/>
    <lineage>
        <taxon>Bacteria</taxon>
        <taxon>Pseudomonadati</taxon>
        <taxon>Pseudomonadota</taxon>
        <taxon>Betaproteobacteria</taxon>
        <taxon>Burkholderiales</taxon>
        <taxon>Comamonadaceae</taxon>
        <taxon>Delftia</taxon>
    </lineage>
</organism>
<evidence type="ECO:0000313" key="4">
    <source>
        <dbReference type="EMBL" id="SDX88385.1"/>
    </source>
</evidence>
<evidence type="ECO:0000313" key="5">
    <source>
        <dbReference type="Proteomes" id="UP000183417"/>
    </source>
</evidence>
<name>A0A1H3FBX4_9BURK</name>
<dbReference type="Proteomes" id="UP000183417">
    <property type="component" value="Unassembled WGS sequence"/>
</dbReference>
<dbReference type="InterPro" id="IPR026956">
    <property type="entry name" value="D-ser_dehydrat-like_dom"/>
</dbReference>
<dbReference type="Pfam" id="PF14031">
    <property type="entry name" value="D-ser_dehydrat"/>
    <property type="match status" value="1"/>
</dbReference>
<feature type="domain" description="D-serine dehydratase-like" evidence="3">
    <location>
        <begin position="312"/>
        <end position="411"/>
    </location>
</feature>
<evidence type="ECO:0000256" key="2">
    <source>
        <dbReference type="ARBA" id="ARBA00023239"/>
    </source>
</evidence>
<dbReference type="AlphaFoldDB" id="A0A1H3FBX4"/>
<reference evidence="4 5" key="1">
    <citation type="submission" date="2016-10" db="EMBL/GenBank/DDBJ databases">
        <authorList>
            <person name="de Groot N.N."/>
        </authorList>
    </citation>
    <scope>NUCLEOTIDE SEQUENCE [LARGE SCALE GENOMIC DNA]</scope>
    <source>
        <strain evidence="4 5">LMG 24775</strain>
    </source>
</reference>
<dbReference type="Pfam" id="PF01168">
    <property type="entry name" value="Ala_racemase_N"/>
    <property type="match status" value="1"/>
</dbReference>
<sequence>MSEASTAGAADVVSPLDKGLGALSAPCAPQDAAAQGWNLLREDLSLPVAVLSQSRLSHNLAWMQRFVDAYGAQLAPHGKTTMAPRLFRQQIDAGAWGITLATAQQTCVAHAHGVRRVLMANQLIGRRNMAAVAELLADPGFEFFCLVDCAEQVEQLAAFFGAAGRSVQVLIELGPPGGRTGVRSDAQMQPLLDALARAGAGVRLAGIEVYEGVLKEEEPIRTLLRRAVDWLQRLAGEGRLQRSPAVLTGAGSAWYDVVAQEFGKADIGGPLDLVLRPGCYLTHDAGIYQAAQRRIDQTNPVAQQMRASLQPALQVWAYVQSLPEPGRAIVALGKRDTAFEAVPPRPALRYRPGDAAPVAAPPHWEVTAMMDQHAFLKVAEDDGLRIGDMLAFDISHPCLTFDKWRQLAVVNDRYDVVDVIATYF</sequence>
<dbReference type="GeneID" id="94695398"/>
<dbReference type="GO" id="GO:0016829">
    <property type="term" value="F:lyase activity"/>
    <property type="evidence" value="ECO:0007669"/>
    <property type="project" value="UniProtKB-KW"/>
</dbReference>
<dbReference type="EMBL" id="FNPE01000001">
    <property type="protein sequence ID" value="SDX88385.1"/>
    <property type="molecule type" value="Genomic_DNA"/>
</dbReference>
<dbReference type="InterPro" id="IPR042208">
    <property type="entry name" value="D-ser_dehydrat-like_sf"/>
</dbReference>
<dbReference type="InterPro" id="IPR001608">
    <property type="entry name" value="Ala_racemase_N"/>
</dbReference>
<dbReference type="Gene3D" id="3.20.20.10">
    <property type="entry name" value="Alanine racemase"/>
    <property type="match status" value="1"/>
</dbReference>